<dbReference type="Gene3D" id="6.10.10.10">
    <property type="entry name" value="Flagellar export chaperone, C-terminal domain"/>
    <property type="match status" value="1"/>
</dbReference>
<dbReference type="Proteomes" id="UP000617628">
    <property type="component" value="Unassembled WGS sequence"/>
</dbReference>
<comment type="similarity">
    <text evidence="1 3">Belongs to the bacterial flagellin family.</text>
</comment>
<dbReference type="GO" id="GO:0005198">
    <property type="term" value="F:structural molecule activity"/>
    <property type="evidence" value="ECO:0007669"/>
    <property type="project" value="UniProtKB-UniRule"/>
</dbReference>
<evidence type="ECO:0000313" key="7">
    <source>
        <dbReference type="Proteomes" id="UP000617628"/>
    </source>
</evidence>
<dbReference type="InterPro" id="IPR042187">
    <property type="entry name" value="Flagellin_C_sub2"/>
</dbReference>
<keyword evidence="2 3" id="KW-0975">Bacterial flagellum</keyword>
<keyword evidence="7" id="KW-1185">Reference proteome</keyword>
<evidence type="ECO:0000256" key="2">
    <source>
        <dbReference type="ARBA" id="ARBA00023143"/>
    </source>
</evidence>
<dbReference type="PANTHER" id="PTHR42792">
    <property type="entry name" value="FLAGELLIN"/>
    <property type="match status" value="1"/>
</dbReference>
<dbReference type="InterPro" id="IPR001029">
    <property type="entry name" value="Flagellin_N"/>
</dbReference>
<dbReference type="RefSeq" id="WP_200353969.1">
    <property type="nucleotide sequence ID" value="NZ_JAENIL010000003.1"/>
</dbReference>
<reference evidence="6" key="1">
    <citation type="submission" date="2021-01" db="EMBL/GenBank/DDBJ databases">
        <title>Modified the classification status of verrucomicrobia.</title>
        <authorList>
            <person name="Feng X."/>
        </authorList>
    </citation>
    <scope>NUCLEOTIDE SEQUENCE</scope>
    <source>
        <strain evidence="6">KCTC 13126</strain>
    </source>
</reference>
<comment type="subcellular location">
    <subcellularLocation>
        <location evidence="3">Secreted</location>
    </subcellularLocation>
    <subcellularLocation>
        <location evidence="3">Bacterial flagellum</location>
    </subcellularLocation>
</comment>
<dbReference type="InterPro" id="IPR001492">
    <property type="entry name" value="Flagellin"/>
</dbReference>
<feature type="domain" description="Flagellin N-terminal" evidence="4">
    <location>
        <begin position="5"/>
        <end position="140"/>
    </location>
</feature>
<dbReference type="Pfam" id="PF00700">
    <property type="entry name" value="Flagellin_C"/>
    <property type="match status" value="1"/>
</dbReference>
<dbReference type="PANTHER" id="PTHR42792:SF2">
    <property type="entry name" value="FLAGELLIN"/>
    <property type="match status" value="1"/>
</dbReference>
<dbReference type="EMBL" id="JAENIL010000003">
    <property type="protein sequence ID" value="MBK1875753.1"/>
    <property type="molecule type" value="Genomic_DNA"/>
</dbReference>
<evidence type="ECO:0000256" key="3">
    <source>
        <dbReference type="RuleBase" id="RU362073"/>
    </source>
</evidence>
<keyword evidence="3" id="KW-0964">Secreted</keyword>
<protein>
    <recommendedName>
        <fullName evidence="3">Flagellin</fullName>
    </recommendedName>
</protein>
<comment type="function">
    <text evidence="3">Flagellin is the subunit protein which polymerizes to form the filaments of bacterial flagella.</text>
</comment>
<dbReference type="GO" id="GO:0009288">
    <property type="term" value="C:bacterial-type flagellum"/>
    <property type="evidence" value="ECO:0007669"/>
    <property type="project" value="UniProtKB-SubCell"/>
</dbReference>
<evidence type="ECO:0000259" key="5">
    <source>
        <dbReference type="Pfam" id="PF00700"/>
    </source>
</evidence>
<dbReference type="InterPro" id="IPR046358">
    <property type="entry name" value="Flagellin_C"/>
</dbReference>
<name>A0A934VPP8_9BACT</name>
<organism evidence="6 7">
    <name type="scientific">Pelagicoccus mobilis</name>
    <dbReference type="NCBI Taxonomy" id="415221"/>
    <lineage>
        <taxon>Bacteria</taxon>
        <taxon>Pseudomonadati</taxon>
        <taxon>Verrucomicrobiota</taxon>
        <taxon>Opitutia</taxon>
        <taxon>Puniceicoccales</taxon>
        <taxon>Pelagicoccaceae</taxon>
        <taxon>Pelagicoccus</taxon>
    </lineage>
</organism>
<dbReference type="GO" id="GO:0005576">
    <property type="term" value="C:extracellular region"/>
    <property type="evidence" value="ECO:0007669"/>
    <property type="project" value="UniProtKB-SubCell"/>
</dbReference>
<evidence type="ECO:0000256" key="1">
    <source>
        <dbReference type="ARBA" id="ARBA00005709"/>
    </source>
</evidence>
<proteinExistence type="inferred from homology"/>
<dbReference type="Pfam" id="PF00669">
    <property type="entry name" value="Flagellin_N"/>
    <property type="match status" value="1"/>
</dbReference>
<dbReference type="SUPFAM" id="SSF64518">
    <property type="entry name" value="Phase 1 flagellin"/>
    <property type="match status" value="1"/>
</dbReference>
<gene>
    <name evidence="6" type="ORF">JIN87_02675</name>
</gene>
<dbReference type="PRINTS" id="PR00207">
    <property type="entry name" value="FLAGELLIN"/>
</dbReference>
<comment type="caution">
    <text evidence="6">The sequence shown here is derived from an EMBL/GenBank/DDBJ whole genome shotgun (WGS) entry which is preliminary data.</text>
</comment>
<dbReference type="AlphaFoldDB" id="A0A934VPP8"/>
<feature type="domain" description="Flagellin C-terminal" evidence="5">
    <location>
        <begin position="189"/>
        <end position="274"/>
    </location>
</feature>
<dbReference type="Gene3D" id="1.20.1330.10">
    <property type="entry name" value="f41 fragment of flagellin, N-terminal domain"/>
    <property type="match status" value="1"/>
</dbReference>
<evidence type="ECO:0000259" key="4">
    <source>
        <dbReference type="Pfam" id="PF00669"/>
    </source>
</evidence>
<sequence>MSVVINTNTSAISAMNNLNKSNAMLQNSLARLSSGSKIVNPADDAGGLAVSMKMSAAIKRTEATSSNIANAQSFLQTQDGALATAGKILDRMSELKTLSEDVTKNDTDKANYNTEFEALKAQLGAVAAESFNGVSLMNGSGMTVKTSEDGSQTVSIDSTSFASDSDGIHTDLIATSDGSTSLGASGTTLDKIKTSIENVATLRATNGAQSSRLSFASDMLATNKQNLEAANSRIIDVDVASESTQLARANILVQAGSSMLSQANASSQTALRLIG</sequence>
<accession>A0A934VPP8</accession>
<evidence type="ECO:0000313" key="6">
    <source>
        <dbReference type="EMBL" id="MBK1875753.1"/>
    </source>
</evidence>